<evidence type="ECO:0000313" key="3">
    <source>
        <dbReference type="Proteomes" id="UP001189429"/>
    </source>
</evidence>
<feature type="compositionally biased region" description="Low complexity" evidence="1">
    <location>
        <begin position="265"/>
        <end position="285"/>
    </location>
</feature>
<gene>
    <name evidence="2" type="ORF">PCOR1329_LOCUS73340</name>
</gene>
<dbReference type="EMBL" id="CAUYUJ010019869">
    <property type="protein sequence ID" value="CAK0894253.1"/>
    <property type="molecule type" value="Genomic_DNA"/>
</dbReference>
<keyword evidence="3" id="KW-1185">Reference proteome</keyword>
<comment type="caution">
    <text evidence="2">The sequence shown here is derived from an EMBL/GenBank/DDBJ whole genome shotgun (WGS) entry which is preliminary data.</text>
</comment>
<accession>A0ABN9X4S1</accession>
<evidence type="ECO:0008006" key="4">
    <source>
        <dbReference type="Google" id="ProtNLM"/>
    </source>
</evidence>
<name>A0ABN9X4S1_9DINO</name>
<feature type="region of interest" description="Disordered" evidence="1">
    <location>
        <begin position="265"/>
        <end position="299"/>
    </location>
</feature>
<dbReference type="Proteomes" id="UP001189429">
    <property type="component" value="Unassembled WGS sequence"/>
</dbReference>
<sequence>MQPEGDRIDLDLLENTATEPDTAAASTSRTVDSRYGVAFGCSVSAALTLAVVGALTTRQAFSIGEGIVSEATALSVAVPGLGGDWTRWEHLGCRNWRAVSIMKPKTGLTLSQCQAECLDQLLCGSINYQTGTRSCGGEGISPGACYVFVAGRPAGGPYVCMQNESLCWDFYARPGGAPVVMESPRDGTGCDNADDIELLARHQVWTRYECFERCRTTPDCTTFSHEPGEYTGSPNFCRLMKDGCQMKQEVGMNLYFMKEITGATSNSTASDPTSASTPTPTAESSSTEEPEAASSTTATPTADLECVVGASTCHETWTEEKQAQCCNNEEFCCNAAVPKEIFDCSNFDKPECHSWTDGQKVVCGERGQQCQDVDANAAK</sequence>
<proteinExistence type="predicted"/>
<organism evidence="2 3">
    <name type="scientific">Prorocentrum cordatum</name>
    <dbReference type="NCBI Taxonomy" id="2364126"/>
    <lineage>
        <taxon>Eukaryota</taxon>
        <taxon>Sar</taxon>
        <taxon>Alveolata</taxon>
        <taxon>Dinophyceae</taxon>
        <taxon>Prorocentrales</taxon>
        <taxon>Prorocentraceae</taxon>
        <taxon>Prorocentrum</taxon>
    </lineage>
</organism>
<protein>
    <recommendedName>
        <fullName evidence="4">Apple domain-containing protein</fullName>
    </recommendedName>
</protein>
<reference evidence="2" key="1">
    <citation type="submission" date="2023-10" db="EMBL/GenBank/DDBJ databases">
        <authorList>
            <person name="Chen Y."/>
            <person name="Shah S."/>
            <person name="Dougan E. K."/>
            <person name="Thang M."/>
            <person name="Chan C."/>
        </authorList>
    </citation>
    <scope>NUCLEOTIDE SEQUENCE [LARGE SCALE GENOMIC DNA]</scope>
</reference>
<evidence type="ECO:0000256" key="1">
    <source>
        <dbReference type="SAM" id="MobiDB-lite"/>
    </source>
</evidence>
<evidence type="ECO:0000313" key="2">
    <source>
        <dbReference type="EMBL" id="CAK0894253.1"/>
    </source>
</evidence>